<dbReference type="InterPro" id="IPR024185">
    <property type="entry name" value="FTHF_cligase-like_sf"/>
</dbReference>
<dbReference type="InterPro" id="IPR037171">
    <property type="entry name" value="NagB/RpiA_transferase-like"/>
</dbReference>
<dbReference type="PIRSF" id="PIRSF006806">
    <property type="entry name" value="FTHF_cligase"/>
    <property type="match status" value="1"/>
</dbReference>
<keyword evidence="3 4" id="KW-0067">ATP-binding</keyword>
<comment type="similarity">
    <text evidence="1 5">Belongs to the 5-formyltetrahydrofolate cyclo-ligase family.</text>
</comment>
<evidence type="ECO:0000256" key="1">
    <source>
        <dbReference type="ARBA" id="ARBA00010638"/>
    </source>
</evidence>
<dbReference type="PANTHER" id="PTHR23407:SF1">
    <property type="entry name" value="5-FORMYLTETRAHYDROFOLATE CYCLO-LIGASE"/>
    <property type="match status" value="1"/>
</dbReference>
<keyword evidence="6" id="KW-0436">Ligase</keyword>
<dbReference type="NCBIfam" id="TIGR02727">
    <property type="entry name" value="MTHFS_bact"/>
    <property type="match status" value="1"/>
</dbReference>
<evidence type="ECO:0000256" key="3">
    <source>
        <dbReference type="ARBA" id="ARBA00022840"/>
    </source>
</evidence>
<dbReference type="EC" id="6.3.3.2" evidence="5"/>
<evidence type="ECO:0000256" key="5">
    <source>
        <dbReference type="RuleBase" id="RU361279"/>
    </source>
</evidence>
<accession>A0A841KUS9</accession>
<dbReference type="GO" id="GO:0035999">
    <property type="term" value="P:tetrahydrofolate interconversion"/>
    <property type="evidence" value="ECO:0007669"/>
    <property type="project" value="TreeGrafter"/>
</dbReference>
<dbReference type="InterPro" id="IPR002698">
    <property type="entry name" value="FTHF_cligase"/>
</dbReference>
<dbReference type="Proteomes" id="UP000579281">
    <property type="component" value="Unassembled WGS sequence"/>
</dbReference>
<dbReference type="GO" id="GO:0046872">
    <property type="term" value="F:metal ion binding"/>
    <property type="evidence" value="ECO:0007669"/>
    <property type="project" value="UniProtKB-KW"/>
</dbReference>
<feature type="binding site" evidence="4">
    <location>
        <begin position="133"/>
        <end position="141"/>
    </location>
    <ligand>
        <name>ATP</name>
        <dbReference type="ChEBI" id="CHEBI:30616"/>
    </ligand>
</feature>
<feature type="binding site" evidence="4">
    <location>
        <position position="48"/>
    </location>
    <ligand>
        <name>substrate</name>
    </ligand>
</feature>
<dbReference type="SUPFAM" id="SSF100950">
    <property type="entry name" value="NagB/RpiA/CoA transferase-like"/>
    <property type="match status" value="1"/>
</dbReference>
<protein>
    <recommendedName>
        <fullName evidence="5">5-formyltetrahydrofolate cyclo-ligase</fullName>
        <ecNumber evidence="5">6.3.3.2</ecNumber>
    </recommendedName>
</protein>
<comment type="caution">
    <text evidence="6">The sequence shown here is derived from an EMBL/GenBank/DDBJ whole genome shotgun (WGS) entry which is preliminary data.</text>
</comment>
<keyword evidence="5" id="KW-0479">Metal-binding</keyword>
<evidence type="ECO:0000256" key="2">
    <source>
        <dbReference type="ARBA" id="ARBA00022741"/>
    </source>
</evidence>
<gene>
    <name evidence="6" type="ORF">HNQ80_001861</name>
</gene>
<proteinExistence type="inferred from homology"/>
<keyword evidence="2 4" id="KW-0547">Nucleotide-binding</keyword>
<organism evidence="6 7">
    <name type="scientific">Anaerosolibacter carboniphilus</name>
    <dbReference type="NCBI Taxonomy" id="1417629"/>
    <lineage>
        <taxon>Bacteria</taxon>
        <taxon>Bacillati</taxon>
        <taxon>Bacillota</taxon>
        <taxon>Clostridia</taxon>
        <taxon>Peptostreptococcales</taxon>
        <taxon>Thermotaleaceae</taxon>
        <taxon>Anaerosolibacter</taxon>
    </lineage>
</organism>
<evidence type="ECO:0000313" key="7">
    <source>
        <dbReference type="Proteomes" id="UP000579281"/>
    </source>
</evidence>
<dbReference type="RefSeq" id="WP_184310329.1">
    <property type="nucleotide sequence ID" value="NZ_JACHEN010000010.1"/>
</dbReference>
<dbReference type="GO" id="GO:0009396">
    <property type="term" value="P:folic acid-containing compound biosynthetic process"/>
    <property type="evidence" value="ECO:0007669"/>
    <property type="project" value="TreeGrafter"/>
</dbReference>
<dbReference type="EMBL" id="JACHEN010000010">
    <property type="protein sequence ID" value="MBB6215770.1"/>
    <property type="molecule type" value="Genomic_DNA"/>
</dbReference>
<dbReference type="AlphaFoldDB" id="A0A841KUS9"/>
<dbReference type="PANTHER" id="PTHR23407">
    <property type="entry name" value="ATPASE INHIBITOR/5-FORMYLTETRAHYDROFOLATE CYCLO-LIGASE"/>
    <property type="match status" value="1"/>
</dbReference>
<comment type="catalytic activity">
    <reaction evidence="5">
        <text>(6S)-5-formyl-5,6,7,8-tetrahydrofolate + ATP = (6R)-5,10-methenyltetrahydrofolate + ADP + phosphate</text>
        <dbReference type="Rhea" id="RHEA:10488"/>
        <dbReference type="ChEBI" id="CHEBI:30616"/>
        <dbReference type="ChEBI" id="CHEBI:43474"/>
        <dbReference type="ChEBI" id="CHEBI:57455"/>
        <dbReference type="ChEBI" id="CHEBI:57457"/>
        <dbReference type="ChEBI" id="CHEBI:456216"/>
        <dbReference type="EC" id="6.3.3.2"/>
    </reaction>
</comment>
<dbReference type="Pfam" id="PF01812">
    <property type="entry name" value="5-FTHF_cyc-lig"/>
    <property type="match status" value="1"/>
</dbReference>
<keyword evidence="7" id="KW-1185">Reference proteome</keyword>
<sequence length="189" mass="21659">MKDQIRKEKLSIRKALTAEEVENKSSYIFLQLKKFFLVQEAKNISVYVDFRNEVKTNQIIQYFLSVGKNVMVPISIPSTKQMQFSQLLDPAQDLITGNYGILEPKQDAMRIVDPNSLDLILVPGVAFDSHGYRIGYGGGYYDRFFSQQNKKIPSIALAFDLQIVEEIPMDPFDHPVDYIITETRIIACK</sequence>
<dbReference type="GO" id="GO:0030272">
    <property type="term" value="F:5-formyltetrahydrofolate cyclo-ligase activity"/>
    <property type="evidence" value="ECO:0007669"/>
    <property type="project" value="UniProtKB-EC"/>
</dbReference>
<name>A0A841KUS9_9FIRM</name>
<feature type="binding site" evidence="4">
    <location>
        <begin position="2"/>
        <end position="6"/>
    </location>
    <ligand>
        <name>ATP</name>
        <dbReference type="ChEBI" id="CHEBI:30616"/>
    </ligand>
</feature>
<dbReference type="GO" id="GO:0005524">
    <property type="term" value="F:ATP binding"/>
    <property type="evidence" value="ECO:0007669"/>
    <property type="project" value="UniProtKB-KW"/>
</dbReference>
<comment type="cofactor">
    <cofactor evidence="5">
        <name>Mg(2+)</name>
        <dbReference type="ChEBI" id="CHEBI:18420"/>
    </cofactor>
</comment>
<reference evidence="6 7" key="1">
    <citation type="submission" date="2020-08" db="EMBL/GenBank/DDBJ databases">
        <title>Genomic Encyclopedia of Type Strains, Phase IV (KMG-IV): sequencing the most valuable type-strain genomes for metagenomic binning, comparative biology and taxonomic classification.</title>
        <authorList>
            <person name="Goeker M."/>
        </authorList>
    </citation>
    <scope>NUCLEOTIDE SEQUENCE [LARGE SCALE GENOMIC DNA]</scope>
    <source>
        <strain evidence="6 7">DSM 103526</strain>
    </source>
</reference>
<dbReference type="Gene3D" id="3.40.50.10420">
    <property type="entry name" value="NagB/RpiA/CoA transferase-like"/>
    <property type="match status" value="1"/>
</dbReference>
<evidence type="ECO:0000256" key="4">
    <source>
        <dbReference type="PIRSR" id="PIRSR006806-1"/>
    </source>
</evidence>
<evidence type="ECO:0000313" key="6">
    <source>
        <dbReference type="EMBL" id="MBB6215770.1"/>
    </source>
</evidence>
<feature type="binding site" evidence="4">
    <location>
        <position position="53"/>
    </location>
    <ligand>
        <name>substrate</name>
    </ligand>
</feature>
<keyword evidence="5" id="KW-0460">Magnesium</keyword>